<evidence type="ECO:0000313" key="3">
    <source>
        <dbReference type="EMBL" id="RKS21851.1"/>
    </source>
</evidence>
<dbReference type="Gene3D" id="4.10.1080.10">
    <property type="entry name" value="TSP type-3 repeat"/>
    <property type="match status" value="1"/>
</dbReference>
<name>A0A495M788_9FLAO</name>
<accession>A0A495M788</accession>
<comment type="caution">
    <text evidence="3">The sequence shown here is derived from an EMBL/GenBank/DDBJ whole genome shotgun (WGS) entry which is preliminary data.</text>
</comment>
<dbReference type="PROSITE" id="PS51234">
    <property type="entry name" value="TSP3"/>
    <property type="match status" value="2"/>
</dbReference>
<dbReference type="InterPro" id="IPR017897">
    <property type="entry name" value="Thrombospondin_3_rpt"/>
</dbReference>
<dbReference type="Proteomes" id="UP000277579">
    <property type="component" value="Unassembled WGS sequence"/>
</dbReference>
<dbReference type="Pfam" id="PF05345">
    <property type="entry name" value="He_PIG"/>
    <property type="match status" value="1"/>
</dbReference>
<organism evidence="3 4">
    <name type="scientific">Flavobacterium endophyticum</name>
    <dbReference type="NCBI Taxonomy" id="1540163"/>
    <lineage>
        <taxon>Bacteria</taxon>
        <taxon>Pseudomonadati</taxon>
        <taxon>Bacteroidota</taxon>
        <taxon>Flavobacteriia</taxon>
        <taxon>Flavobacteriales</taxon>
        <taxon>Flavobacteriaceae</taxon>
        <taxon>Flavobacterium</taxon>
    </lineage>
</organism>
<dbReference type="Gene3D" id="2.60.120.200">
    <property type="match status" value="1"/>
</dbReference>
<feature type="chain" id="PRO_5019752767" evidence="2">
    <location>
        <begin position="33"/>
        <end position="2629"/>
    </location>
</feature>
<dbReference type="CDD" id="cd01951">
    <property type="entry name" value="lectin_L-type"/>
    <property type="match status" value="1"/>
</dbReference>
<dbReference type="SUPFAM" id="SSF49899">
    <property type="entry name" value="Concanavalin A-like lectins/glucanases"/>
    <property type="match status" value="1"/>
</dbReference>
<dbReference type="SUPFAM" id="SSF103647">
    <property type="entry name" value="TSP type-3 repeat"/>
    <property type="match status" value="2"/>
</dbReference>
<dbReference type="InterPro" id="IPR056573">
    <property type="entry name" value="Lectin_L-type_dom"/>
</dbReference>
<dbReference type="InterPro" id="IPR003367">
    <property type="entry name" value="Thrombospondin_3-like_rpt"/>
</dbReference>
<evidence type="ECO:0000256" key="1">
    <source>
        <dbReference type="ARBA" id="ARBA00022729"/>
    </source>
</evidence>
<dbReference type="PANTHER" id="PTHR24273:SF32">
    <property type="entry name" value="HYALIN"/>
    <property type="match status" value="1"/>
</dbReference>
<dbReference type="InterPro" id="IPR026341">
    <property type="entry name" value="T9SS_type_B"/>
</dbReference>
<dbReference type="GO" id="GO:0016020">
    <property type="term" value="C:membrane"/>
    <property type="evidence" value="ECO:0007669"/>
    <property type="project" value="InterPro"/>
</dbReference>
<dbReference type="GO" id="GO:0007155">
    <property type="term" value="P:cell adhesion"/>
    <property type="evidence" value="ECO:0007669"/>
    <property type="project" value="InterPro"/>
</dbReference>
<keyword evidence="4" id="KW-1185">Reference proteome</keyword>
<dbReference type="InterPro" id="IPR015919">
    <property type="entry name" value="Cadherin-like_sf"/>
</dbReference>
<dbReference type="InterPro" id="IPR013320">
    <property type="entry name" value="ConA-like_dom_sf"/>
</dbReference>
<dbReference type="SUPFAM" id="SSF49313">
    <property type="entry name" value="Cadherin-like"/>
    <property type="match status" value="1"/>
</dbReference>
<reference evidence="3 4" key="1">
    <citation type="submission" date="2018-10" db="EMBL/GenBank/DDBJ databases">
        <title>Genomic Encyclopedia of Archaeal and Bacterial Type Strains, Phase II (KMG-II): from individual species to whole genera.</title>
        <authorList>
            <person name="Goeker M."/>
        </authorList>
    </citation>
    <scope>NUCLEOTIDE SEQUENCE [LARGE SCALE GENOMIC DNA]</scope>
    <source>
        <strain evidence="3 4">DSM 29537</strain>
    </source>
</reference>
<dbReference type="Pfam" id="PF13585">
    <property type="entry name" value="CHU_C"/>
    <property type="match status" value="1"/>
</dbReference>
<protein>
    <submittedName>
        <fullName evidence="3">Gliding motility-associated-like protein</fullName>
    </submittedName>
</protein>
<evidence type="ECO:0000256" key="2">
    <source>
        <dbReference type="SAM" id="SignalP"/>
    </source>
</evidence>
<dbReference type="Pfam" id="PF18483">
    <property type="entry name" value="Lectin_L-type_dom"/>
    <property type="match status" value="1"/>
</dbReference>
<dbReference type="InterPro" id="IPR028974">
    <property type="entry name" value="TSP_type-3_rpt"/>
</dbReference>
<dbReference type="InterPro" id="IPR019825">
    <property type="entry name" value="Lectin_legB_Mn/Ca_BS"/>
</dbReference>
<dbReference type="PANTHER" id="PTHR24273">
    <property type="entry name" value="FI04643P-RELATED"/>
    <property type="match status" value="1"/>
</dbReference>
<dbReference type="GO" id="GO:0005509">
    <property type="term" value="F:calcium ion binding"/>
    <property type="evidence" value="ECO:0007669"/>
    <property type="project" value="InterPro"/>
</dbReference>
<dbReference type="GO" id="GO:0005975">
    <property type="term" value="P:carbohydrate metabolic process"/>
    <property type="evidence" value="ECO:0007669"/>
    <property type="project" value="UniProtKB-ARBA"/>
</dbReference>
<proteinExistence type="predicted"/>
<dbReference type="EMBL" id="RBLC01000003">
    <property type="protein sequence ID" value="RKS21851.1"/>
    <property type="molecule type" value="Genomic_DNA"/>
</dbReference>
<dbReference type="InterPro" id="IPR013783">
    <property type="entry name" value="Ig-like_fold"/>
</dbReference>
<gene>
    <name evidence="3" type="ORF">CLV94_2486</name>
</gene>
<dbReference type="GO" id="GO:0004553">
    <property type="term" value="F:hydrolase activity, hydrolyzing O-glycosyl compounds"/>
    <property type="evidence" value="ECO:0007669"/>
    <property type="project" value="UniProtKB-ARBA"/>
</dbReference>
<dbReference type="Gene3D" id="2.60.40.10">
    <property type="entry name" value="Immunoglobulins"/>
    <property type="match status" value="3"/>
</dbReference>
<dbReference type="OrthoDB" id="9805017at2"/>
<dbReference type="RefSeq" id="WP_121376790.1">
    <property type="nucleotide sequence ID" value="NZ_RBLC01000003.1"/>
</dbReference>
<evidence type="ECO:0000313" key="4">
    <source>
        <dbReference type="Proteomes" id="UP000277579"/>
    </source>
</evidence>
<dbReference type="Pfam" id="PF02412">
    <property type="entry name" value="TSP_3"/>
    <property type="match status" value="2"/>
</dbReference>
<keyword evidence="1 2" id="KW-0732">Signal</keyword>
<sequence length="2629" mass="272364">MENRKNYFQKLFLTALLAIQTFMLLTSSGAEAQQRIINNNKLRVGNGAENSINNTGNMQQPFYYNSIAAQWRKLTYSNYALDNAYAVGGDGTSEWNLNGTIVQNPALTNQTIDYSGFTYTTAPNGYGTVVSKGNINVGGSLLEVENTFSLLQNAGYIEVKVKVKNVSAAPISNVRIWVGTRDDFVGLTDSNIKQKGNLVNGAFVLNTIPSQSSAALKIYNNDEAILFYSNSPRGNTIVNSCCDWNNVINQNPQTSVVNSGTTDGSYGFYVRFNNLAVNASDEFTWYYAAGTIADIDEIIEDVAQASGAVNNITYTSAVFNSTSENAVNGYYIVVPQGSTAPTEAQIQAGTNYGSVTSIAHGSSAMPANVETAFPITGLSPNTTYELYFVTRDAVPAYSTIYHTTFTTLAYTIPNVTATTAASSITAITAASGGTIGSDGGQAVTARGICWSTSANPTIANSVTTDGSGLGTFTSSMAGLNSGTTYYVRAYATNSVGTGYGPQVTFTTVANNNPTISAVANQAVCANAATAALAFTVADVETAAVNLTVTRSSSNTTLVPVSNIVLGGTGTNRTVTVTPAANQHGTATITLTVTDQLGATATTTFTLTVNQFPVISYASATYNLYQSQTITPIAVTNTGGASTNWSISPALPAGLTFNTANGTISGTPTGSQSSVSYTVTANNNSCTATTSFSIYITPCNTFNASDVITNGNAILIGNEARLTENIGNLFGSVWGKARLDLNENFKISTQLYFGSSDAGADGLAFVLQPLSSNQGTLGGGVGYQGITPSLAVEFDTYYNPGSDPISNDHIAIVRNGQAQITSAHSEFAPYYNAGQIEDGNWHDAVFEWIAASKTFKVTYEGSVIFNTVIDIPTTILGNQYAYWGFTAATGGSTSEHRVRFNGYCLTSIVSTPPTISAIANQSYCYNTPGSVTATVADSESPVANISLQATGSTNTALLPLANISISGTGATRTVNFTPVTGQFGTSTVTLTVTDGDGSTATRTFNVTFNDTVNPTAIAQNVTVYLGTNGQGSTTAAAINNGSSDNCGIATITASPLTFNGTNLGANTVTLTVTDAKGNVGTATSTVTVIDNIAPTVITQNTTVSIAANGQVVLTPAQVNNGSFDNVGITSLTVSPSTFNCSNLGPNTVTLTATDASGNTSSSTAVVTVQDTTNPTIITQNITVHLNAAGIYNLVPSEVNNGSYDNCSISNLGITRALFTCVDAGQSFTITLFGNDPSGNLGAATAVVTVADVMAPNVITQNITVQLDANGQATITPAQINNGSTDNCGIASYSLSKTTFNCSETGANTVTLSVADIHGNVGTSTAVVTVQDIINPTIITQNITVQLDANGQAVIVPAAVNNGSFDNCAIVTYALDNTAFDCTNVGSNTVTLTGTDASGNLASNTAIVTVEDSIAPIVLTQNITVQLDANGQATITPAQINNASTDNCAIATYALDDTAFDCTNVGPNTVTLTVTDVNGNSASNTAVVTVEDSIAPIVLTQNITVQLDANGQATITPAQIDNASTDNCIIATYALDITSFDCTNVGPNTVTLTVTDVNGNSASNTAVVTVEDSIAPIVLTQNITVQLDANGQATITPAQIDNASTDNCTIATYALDTTAFDCTNVGPNTVTLTVTDVNGNSASNTAVVTVEDSIAPIVLTQNITVQLDANGQATITPAQIDNASTDNCTIATYALDTTAFDCTKVGPNTVTLTVTDVNGNSASNTAVVTVEDVMAPIVLTQNITIELDTNGQATITPAQINNVSTDNCAIATYSLDKTAFDCTNVGPNTVILTVTDIYGNAASDTAVVTVEDNINPTVLTQNITVQLDANGQATIMPAQINNGSFDNCAIATYALDTTAFNCTNVGPNTVTLTVTDVNGNVASNTAVVTVEDNILPTMIAQNVTVHLNINGEYTLTIADVNNGSFDNCAIETMGISRSFFNCSDIGSTNTITLFGVDVNGNYASTTAIITVADMMAPTVVTQNITVQLDTAGQATITPAQINNGSTDNCGIASYALDIAAFNCTNVGPNTVALTVTDNYGNAASNTAIVTVVDQIAPTVITQNMTVNLDANGQATITPAQINNGSTDNCAIATYTLDATSFDCTNVGPNTVTLTVTDVNGNISTQTAIITVVDQIAPTVITQNITVQLDANGQAVITPAQINNGSSDNCSGVIYTLDISDFTCTNVGANTVTLTATDASGNVSSNTAIVTVQDLIAPTVITQNITVQLDANGQATITPAQINNGSSDNCTIATYALDVTSFNCANVGTNTVTLTATDVNGNTASNTAIVTVVDSIVPTVITQNITVQLDVNGQVTIAPAQVNNGSTDNCAIATYTLDVTSFNCTNVGPNTVTLTVIDVNGNTASNTAIITVQDAMAPFAITQDVTISLDAEGMAYVTAMDINNGSSDNCGIASITISQTAFNCGETGTNFVTMTVTDVHGNVSEAEAIVTVINTFGDNDGDGIPDNCDSDDDNDGIEDSIDNCPLTSNPDQIDTDNDGIGDACDDDYDNDGVLNESDNCPFTYNPGQEDIDKDGIGDVCDLTEINISQAFTPNGDGVNDTWQIINITNYPNSVVKVFNRWGSEVFSAKGYKNDWNGHYKGSSNPLPESSYYYQIDLGNGTPAYEGWIYLTR</sequence>
<feature type="signal peptide" evidence="2">
    <location>
        <begin position="1"/>
        <end position="32"/>
    </location>
</feature>
<dbReference type="PROSITE" id="PS00307">
    <property type="entry name" value="LECTIN_LEGUME_BETA"/>
    <property type="match status" value="1"/>
</dbReference>
<dbReference type="NCBIfam" id="TIGR04131">
    <property type="entry name" value="Bac_Flav_CTERM"/>
    <property type="match status" value="1"/>
</dbReference>